<keyword evidence="2" id="KW-1185">Reference proteome</keyword>
<evidence type="ECO:0000313" key="2">
    <source>
        <dbReference type="Proteomes" id="UP000050525"/>
    </source>
</evidence>
<name>A0A151M7N9_ALLMI</name>
<reference evidence="1 2" key="1">
    <citation type="journal article" date="2012" name="Genome Biol.">
        <title>Sequencing three crocodilian genomes to illuminate the evolution of archosaurs and amniotes.</title>
        <authorList>
            <person name="St John J.A."/>
            <person name="Braun E.L."/>
            <person name="Isberg S.R."/>
            <person name="Miles L.G."/>
            <person name="Chong A.Y."/>
            <person name="Gongora J."/>
            <person name="Dalzell P."/>
            <person name="Moran C."/>
            <person name="Bed'hom B."/>
            <person name="Abzhanov A."/>
            <person name="Burgess S.C."/>
            <person name="Cooksey A.M."/>
            <person name="Castoe T.A."/>
            <person name="Crawford N.G."/>
            <person name="Densmore L.D."/>
            <person name="Drew J.C."/>
            <person name="Edwards S.V."/>
            <person name="Faircloth B.C."/>
            <person name="Fujita M.K."/>
            <person name="Greenwold M.J."/>
            <person name="Hoffmann F.G."/>
            <person name="Howard J.M."/>
            <person name="Iguchi T."/>
            <person name="Janes D.E."/>
            <person name="Khan S.Y."/>
            <person name="Kohno S."/>
            <person name="de Koning A.J."/>
            <person name="Lance S.L."/>
            <person name="McCarthy F.M."/>
            <person name="McCormack J.E."/>
            <person name="Merchant M.E."/>
            <person name="Peterson D.G."/>
            <person name="Pollock D.D."/>
            <person name="Pourmand N."/>
            <person name="Raney B.J."/>
            <person name="Roessler K.A."/>
            <person name="Sanford J.R."/>
            <person name="Sawyer R.H."/>
            <person name="Schmidt C.J."/>
            <person name="Triplett E.W."/>
            <person name="Tuberville T.D."/>
            <person name="Venegas-Anaya M."/>
            <person name="Howard J.T."/>
            <person name="Jarvis E.D."/>
            <person name="Guillette L.J.Jr."/>
            <person name="Glenn T.C."/>
            <person name="Green R.E."/>
            <person name="Ray D.A."/>
        </authorList>
    </citation>
    <scope>NUCLEOTIDE SEQUENCE [LARGE SCALE GENOMIC DNA]</scope>
    <source>
        <strain evidence="1">KSC_2009_1</strain>
    </source>
</reference>
<sequence length="111" mass="12225">MKVAILESGHFGRAVIRAEHVEISQWGVTLHGGVSVPGIFQRFPSWIAVALPDPADHILSPDPNGHNFSLSCFLAVTEEDLDNTFRKVQNESSNSMNAVGKMKSFIQECLF</sequence>
<evidence type="ECO:0000313" key="1">
    <source>
        <dbReference type="EMBL" id="KYO20538.1"/>
    </source>
</evidence>
<proteinExistence type="predicted"/>
<gene>
    <name evidence="1" type="ORF">Y1Q_0012453</name>
</gene>
<accession>A0A151M7N9</accession>
<dbReference type="EMBL" id="AKHW03006358">
    <property type="protein sequence ID" value="KYO20538.1"/>
    <property type="molecule type" value="Genomic_DNA"/>
</dbReference>
<dbReference type="AlphaFoldDB" id="A0A151M7N9"/>
<protein>
    <submittedName>
        <fullName evidence="1">Uncharacterized protein</fullName>
    </submittedName>
</protein>
<organism evidence="1 2">
    <name type="scientific">Alligator mississippiensis</name>
    <name type="common">American alligator</name>
    <dbReference type="NCBI Taxonomy" id="8496"/>
    <lineage>
        <taxon>Eukaryota</taxon>
        <taxon>Metazoa</taxon>
        <taxon>Chordata</taxon>
        <taxon>Craniata</taxon>
        <taxon>Vertebrata</taxon>
        <taxon>Euteleostomi</taxon>
        <taxon>Archelosauria</taxon>
        <taxon>Archosauria</taxon>
        <taxon>Crocodylia</taxon>
        <taxon>Alligatoridae</taxon>
        <taxon>Alligatorinae</taxon>
        <taxon>Alligator</taxon>
    </lineage>
</organism>
<dbReference type="Proteomes" id="UP000050525">
    <property type="component" value="Unassembled WGS sequence"/>
</dbReference>
<comment type="caution">
    <text evidence="1">The sequence shown here is derived from an EMBL/GenBank/DDBJ whole genome shotgun (WGS) entry which is preliminary data.</text>
</comment>